<dbReference type="OrthoDB" id="8452331at2"/>
<name>A0A1M5LVJ7_9BRAD</name>
<dbReference type="AlphaFoldDB" id="A0A1M5LVJ7"/>
<organism evidence="2 3">
    <name type="scientific">Bradyrhizobium erythrophlei</name>
    <dbReference type="NCBI Taxonomy" id="1437360"/>
    <lineage>
        <taxon>Bacteria</taxon>
        <taxon>Pseudomonadati</taxon>
        <taxon>Pseudomonadota</taxon>
        <taxon>Alphaproteobacteria</taxon>
        <taxon>Hyphomicrobiales</taxon>
        <taxon>Nitrobacteraceae</taxon>
        <taxon>Bradyrhizobium</taxon>
    </lineage>
</organism>
<sequence>MRDTSVILFRAATACRTIPRAAVAAMLLAIASALGGCAGGGVASDSFAMASTGAGPTVTFESIDGPPPQVFDRMVGVLDSESKLRSLSIVSREGGAAYRVKSYLSAQVDHGRTVIAWVWDVYDRDQQRALRLSGQESAGKAGRDAWTAADDLVLRKIAQAGFSGLSAMINGTAPTDTPSPAPVPDKRGPAVASADDPPSPASGQFSVSALGYTTH</sequence>
<reference evidence="2 3" key="1">
    <citation type="submission" date="2016-11" db="EMBL/GenBank/DDBJ databases">
        <authorList>
            <person name="Jaros S."/>
            <person name="Januszkiewicz K."/>
            <person name="Wedrychowicz H."/>
        </authorList>
    </citation>
    <scope>NUCLEOTIDE SEQUENCE [LARGE SCALE GENOMIC DNA]</scope>
    <source>
        <strain evidence="2 3">GAS242</strain>
    </source>
</reference>
<protein>
    <submittedName>
        <fullName evidence="2">Uncharacterized protein</fullName>
    </submittedName>
</protein>
<evidence type="ECO:0000313" key="3">
    <source>
        <dbReference type="Proteomes" id="UP000190675"/>
    </source>
</evidence>
<evidence type="ECO:0000313" key="2">
    <source>
        <dbReference type="EMBL" id="SHG69088.1"/>
    </source>
</evidence>
<dbReference type="EMBL" id="LT670818">
    <property type="protein sequence ID" value="SHG69088.1"/>
    <property type="molecule type" value="Genomic_DNA"/>
</dbReference>
<gene>
    <name evidence="2" type="ORF">SAMN05444169_3684</name>
</gene>
<evidence type="ECO:0000256" key="1">
    <source>
        <dbReference type="SAM" id="MobiDB-lite"/>
    </source>
</evidence>
<dbReference type="RefSeq" id="WP_079567188.1">
    <property type="nucleotide sequence ID" value="NZ_LT670818.1"/>
</dbReference>
<dbReference type="Proteomes" id="UP000190675">
    <property type="component" value="Chromosome I"/>
</dbReference>
<feature type="compositionally biased region" description="Polar residues" evidence="1">
    <location>
        <begin position="203"/>
        <end position="215"/>
    </location>
</feature>
<proteinExistence type="predicted"/>
<accession>A0A1M5LVJ7</accession>
<feature type="region of interest" description="Disordered" evidence="1">
    <location>
        <begin position="169"/>
        <end position="215"/>
    </location>
</feature>